<evidence type="ECO:0000313" key="3">
    <source>
        <dbReference type="Proteomes" id="UP000007431"/>
    </source>
</evidence>
<feature type="non-terminal residue" evidence="2">
    <location>
        <position position="82"/>
    </location>
</feature>
<protein>
    <recommendedName>
        <fullName evidence="4">Secreted protein</fullName>
    </recommendedName>
</protein>
<evidence type="ECO:0008006" key="4">
    <source>
        <dbReference type="Google" id="ProtNLM"/>
    </source>
</evidence>
<keyword evidence="3" id="KW-1185">Reference proteome</keyword>
<sequence>MYCRGILLASFLVTLSLVAQAAPIAQPPLPNPISGLEMEARGPISPEDIALAPARNAACKGDCTELSDVDVREPTPCKGDCL</sequence>
<gene>
    <name evidence="2" type="ORF">SCHCODRAFT_110631</name>
</gene>
<dbReference type="Proteomes" id="UP000007431">
    <property type="component" value="Unassembled WGS sequence"/>
</dbReference>
<evidence type="ECO:0000256" key="1">
    <source>
        <dbReference type="SAM" id="SignalP"/>
    </source>
</evidence>
<proteinExistence type="predicted"/>
<organism evidence="3">
    <name type="scientific">Schizophyllum commune (strain H4-8 / FGSC 9210)</name>
    <name type="common">Split gill fungus</name>
    <dbReference type="NCBI Taxonomy" id="578458"/>
    <lineage>
        <taxon>Eukaryota</taxon>
        <taxon>Fungi</taxon>
        <taxon>Dikarya</taxon>
        <taxon>Basidiomycota</taxon>
        <taxon>Agaricomycotina</taxon>
        <taxon>Agaricomycetes</taxon>
        <taxon>Agaricomycetidae</taxon>
        <taxon>Agaricales</taxon>
        <taxon>Schizophyllaceae</taxon>
        <taxon>Schizophyllum</taxon>
    </lineage>
</organism>
<feature type="signal peptide" evidence="1">
    <location>
        <begin position="1"/>
        <end position="21"/>
    </location>
</feature>
<dbReference type="HOGENOM" id="CLU_2559609_0_0_1"/>
<dbReference type="VEuPathDB" id="FungiDB:SCHCODRAFT_02631635"/>
<name>D8Q9M1_SCHCM</name>
<dbReference type="AlphaFoldDB" id="D8Q9M1"/>
<keyword evidence="1" id="KW-0732">Signal</keyword>
<reference evidence="2 3" key="1">
    <citation type="journal article" date="2010" name="Nat. Biotechnol.">
        <title>Genome sequence of the model mushroom Schizophyllum commune.</title>
        <authorList>
            <person name="Ohm R.A."/>
            <person name="de Jong J.F."/>
            <person name="Lugones L.G."/>
            <person name="Aerts A."/>
            <person name="Kothe E."/>
            <person name="Stajich J.E."/>
            <person name="de Vries R.P."/>
            <person name="Record E."/>
            <person name="Levasseur A."/>
            <person name="Baker S.E."/>
            <person name="Bartholomew K.A."/>
            <person name="Coutinho P.M."/>
            <person name="Erdmann S."/>
            <person name="Fowler T.J."/>
            <person name="Gathman A.C."/>
            <person name="Lombard V."/>
            <person name="Henrissat B."/>
            <person name="Knabe N."/>
            <person name="Kuees U."/>
            <person name="Lilly W.W."/>
            <person name="Lindquist E."/>
            <person name="Lucas S."/>
            <person name="Magnuson J.K."/>
            <person name="Piumi F."/>
            <person name="Raudaskoski M."/>
            <person name="Salamov A."/>
            <person name="Schmutz J."/>
            <person name="Schwarze F.W.M.R."/>
            <person name="vanKuyk P.A."/>
            <person name="Horton J.S."/>
            <person name="Grigoriev I.V."/>
            <person name="Woesten H.A.B."/>
        </authorList>
    </citation>
    <scope>NUCLEOTIDE SEQUENCE [LARGE SCALE GENOMIC DNA]</scope>
    <source>
        <strain evidence="3">H4-8 / FGSC 9210</strain>
    </source>
</reference>
<accession>D8Q9M1</accession>
<feature type="chain" id="PRO_5003120676" description="Secreted protein" evidence="1">
    <location>
        <begin position="22"/>
        <end position="82"/>
    </location>
</feature>
<dbReference type="InParanoid" id="D8Q9M1"/>
<evidence type="ECO:0000313" key="2">
    <source>
        <dbReference type="EMBL" id="EFI95687.1"/>
    </source>
</evidence>
<dbReference type="EMBL" id="GL377308">
    <property type="protein sequence ID" value="EFI95687.1"/>
    <property type="molecule type" value="Genomic_DNA"/>
</dbReference>